<dbReference type="PANTHER" id="PTHR47506">
    <property type="entry name" value="TRANSCRIPTIONAL REGULATORY PROTEIN"/>
    <property type="match status" value="1"/>
</dbReference>
<dbReference type="PRINTS" id="PR00455">
    <property type="entry name" value="HTHTETR"/>
</dbReference>
<evidence type="ECO:0000259" key="5">
    <source>
        <dbReference type="PROSITE" id="PS50977"/>
    </source>
</evidence>
<dbReference type="Pfam" id="PF16925">
    <property type="entry name" value="TetR_C_13"/>
    <property type="match status" value="1"/>
</dbReference>
<dbReference type="Gene3D" id="1.10.10.60">
    <property type="entry name" value="Homeodomain-like"/>
    <property type="match status" value="1"/>
</dbReference>
<dbReference type="InterPro" id="IPR011075">
    <property type="entry name" value="TetR_C"/>
</dbReference>
<evidence type="ECO:0000313" key="7">
    <source>
        <dbReference type="Proteomes" id="UP000677537"/>
    </source>
</evidence>
<dbReference type="SUPFAM" id="SSF46689">
    <property type="entry name" value="Homeodomain-like"/>
    <property type="match status" value="1"/>
</dbReference>
<evidence type="ECO:0000256" key="4">
    <source>
        <dbReference type="PROSITE-ProRule" id="PRU00335"/>
    </source>
</evidence>
<dbReference type="Proteomes" id="UP000677537">
    <property type="component" value="Unassembled WGS sequence"/>
</dbReference>
<keyword evidence="3" id="KW-0804">Transcription</keyword>
<comment type="caution">
    <text evidence="6">The sequence shown here is derived from an EMBL/GenBank/DDBJ whole genome shotgun (WGS) entry which is preliminary data.</text>
</comment>
<dbReference type="PANTHER" id="PTHR47506:SF7">
    <property type="entry name" value="TRANSCRIPTIONAL REGULATORY PROTEIN"/>
    <property type="match status" value="1"/>
</dbReference>
<dbReference type="InterPro" id="IPR036271">
    <property type="entry name" value="Tet_transcr_reg_TetR-rel_C_sf"/>
</dbReference>
<keyword evidence="7" id="KW-1185">Reference proteome</keyword>
<dbReference type="InterPro" id="IPR001647">
    <property type="entry name" value="HTH_TetR"/>
</dbReference>
<dbReference type="EMBL" id="JAGIZA010000012">
    <property type="protein sequence ID" value="MBP0494878.1"/>
    <property type="molecule type" value="Genomic_DNA"/>
</dbReference>
<keyword evidence="2 4" id="KW-0238">DNA-binding</keyword>
<keyword evidence="1" id="KW-0805">Transcription regulation</keyword>
<dbReference type="SUPFAM" id="SSF48498">
    <property type="entry name" value="Tetracyclin repressor-like, C-terminal domain"/>
    <property type="match status" value="1"/>
</dbReference>
<dbReference type="PROSITE" id="PS50977">
    <property type="entry name" value="HTH_TETR_2"/>
    <property type="match status" value="1"/>
</dbReference>
<dbReference type="InterPro" id="IPR009057">
    <property type="entry name" value="Homeodomain-like_sf"/>
</dbReference>
<evidence type="ECO:0000256" key="3">
    <source>
        <dbReference type="ARBA" id="ARBA00023163"/>
    </source>
</evidence>
<accession>A0A940S949</accession>
<evidence type="ECO:0000313" key="6">
    <source>
        <dbReference type="EMBL" id="MBP0494878.1"/>
    </source>
</evidence>
<proteinExistence type="predicted"/>
<evidence type="ECO:0000256" key="2">
    <source>
        <dbReference type="ARBA" id="ARBA00023125"/>
    </source>
</evidence>
<dbReference type="GO" id="GO:0003677">
    <property type="term" value="F:DNA binding"/>
    <property type="evidence" value="ECO:0007669"/>
    <property type="project" value="UniProtKB-UniRule"/>
</dbReference>
<organism evidence="6 7">
    <name type="scientific">Roseomonas indoligenes</name>
    <dbReference type="NCBI Taxonomy" id="2820811"/>
    <lineage>
        <taxon>Bacteria</taxon>
        <taxon>Pseudomonadati</taxon>
        <taxon>Pseudomonadota</taxon>
        <taxon>Alphaproteobacteria</taxon>
        <taxon>Acetobacterales</taxon>
        <taxon>Roseomonadaceae</taxon>
        <taxon>Roseomonas</taxon>
    </lineage>
</organism>
<feature type="domain" description="HTH tetR-type" evidence="5">
    <location>
        <begin position="9"/>
        <end position="69"/>
    </location>
</feature>
<protein>
    <submittedName>
        <fullName evidence="6">TetR/AcrR family transcriptional regulator</fullName>
    </submittedName>
</protein>
<dbReference type="Gene3D" id="1.10.357.10">
    <property type="entry name" value="Tetracycline Repressor, domain 2"/>
    <property type="match status" value="1"/>
</dbReference>
<sequence length="196" mass="20587">MRVTRAQAAENRARVVETAARLFREHGFDGIGVDSLMREAGLTHGGFYKNFESKDALAAEACTQAMDAAAERWAALIEASGPDALARLADQYLSPAHRDRPGGGCTVAALAAEAGRRPGPLRATFGRGLRATLERLSRIMPGRSEAARRERAVAAYAGLVGTLVLARAAADHPELSDEILAAGRRAFGGAAPKAAP</sequence>
<dbReference type="Pfam" id="PF00440">
    <property type="entry name" value="TetR_N"/>
    <property type="match status" value="1"/>
</dbReference>
<dbReference type="AlphaFoldDB" id="A0A940S949"/>
<feature type="DNA-binding region" description="H-T-H motif" evidence="4">
    <location>
        <begin position="32"/>
        <end position="51"/>
    </location>
</feature>
<evidence type="ECO:0000256" key="1">
    <source>
        <dbReference type="ARBA" id="ARBA00023015"/>
    </source>
</evidence>
<name>A0A940S949_9PROT</name>
<reference evidence="6" key="1">
    <citation type="submission" date="2021-03" db="EMBL/GenBank/DDBJ databases">
        <authorList>
            <person name="So Y."/>
        </authorList>
    </citation>
    <scope>NUCLEOTIDE SEQUENCE</scope>
    <source>
        <strain evidence="6">SG15</strain>
    </source>
</reference>
<gene>
    <name evidence="6" type="ORF">J5Y10_18985</name>
</gene>